<dbReference type="EMBL" id="JAEHJZ010000032">
    <property type="protein sequence ID" value="MBJ7881594.1"/>
    <property type="molecule type" value="Genomic_DNA"/>
</dbReference>
<dbReference type="InterPro" id="IPR036388">
    <property type="entry name" value="WH-like_DNA-bd_sf"/>
</dbReference>
<dbReference type="SUPFAM" id="SSF46785">
    <property type="entry name" value="Winged helix' DNA-binding domain"/>
    <property type="match status" value="1"/>
</dbReference>
<evidence type="ECO:0008006" key="3">
    <source>
        <dbReference type="Google" id="ProtNLM"/>
    </source>
</evidence>
<protein>
    <recommendedName>
        <fullName evidence="3">Winged helix-turn-helix transcriptional regulator</fullName>
    </recommendedName>
</protein>
<comment type="caution">
    <text evidence="1">The sequence shown here is derived from an EMBL/GenBank/DDBJ whole genome shotgun (WGS) entry which is preliminary data.</text>
</comment>
<keyword evidence="2" id="KW-1185">Reference proteome</keyword>
<evidence type="ECO:0000313" key="2">
    <source>
        <dbReference type="Proteomes" id="UP000662373"/>
    </source>
</evidence>
<name>A0A934NJL9_9FLAO</name>
<reference evidence="1 2" key="1">
    <citation type="submission" date="2020-09" db="EMBL/GenBank/DDBJ databases">
        <title>Draft genome of Gelidibacter salicanalis PAMC21136.</title>
        <authorList>
            <person name="Park H."/>
        </authorList>
    </citation>
    <scope>NUCLEOTIDE SEQUENCE [LARGE SCALE GENOMIC DNA]</scope>
    <source>
        <strain evidence="1 2">PAMC21136</strain>
    </source>
</reference>
<sequence>MLLLIIFNKDITAKEAAKIIGVSDRSVENYFTKLRTENIIERIGADFGGYWTLKTDNNME</sequence>
<dbReference type="InterPro" id="IPR036390">
    <property type="entry name" value="WH_DNA-bd_sf"/>
</dbReference>
<gene>
    <name evidence="1" type="ORF">JEM65_13205</name>
</gene>
<accession>A0A934NJL9</accession>
<dbReference type="Gene3D" id="1.10.10.10">
    <property type="entry name" value="Winged helix-like DNA-binding domain superfamily/Winged helix DNA-binding domain"/>
    <property type="match status" value="1"/>
</dbReference>
<organism evidence="1 2">
    <name type="scientific">Gelidibacter salicanalis</name>
    <dbReference type="NCBI Taxonomy" id="291193"/>
    <lineage>
        <taxon>Bacteria</taxon>
        <taxon>Pseudomonadati</taxon>
        <taxon>Bacteroidota</taxon>
        <taxon>Flavobacteriia</taxon>
        <taxon>Flavobacteriales</taxon>
        <taxon>Flavobacteriaceae</taxon>
        <taxon>Gelidibacter</taxon>
    </lineage>
</organism>
<evidence type="ECO:0000313" key="1">
    <source>
        <dbReference type="EMBL" id="MBJ7881594.1"/>
    </source>
</evidence>
<dbReference type="RefSeq" id="WP_199600303.1">
    <property type="nucleotide sequence ID" value="NZ_JAEHJZ010000032.1"/>
</dbReference>
<proteinExistence type="predicted"/>
<dbReference type="Proteomes" id="UP000662373">
    <property type="component" value="Unassembled WGS sequence"/>
</dbReference>
<dbReference type="AlphaFoldDB" id="A0A934NJL9"/>